<keyword evidence="3" id="KW-0808">Transferase</keyword>
<feature type="domain" description="DNA methylase adenine-specific" evidence="7">
    <location>
        <begin position="312"/>
        <end position="556"/>
    </location>
</feature>
<proteinExistence type="predicted"/>
<dbReference type="PANTHER" id="PTHR42933">
    <property type="entry name" value="SLR6095 PROTEIN"/>
    <property type="match status" value="1"/>
</dbReference>
<dbReference type="EC" id="2.1.1.72" evidence="1"/>
<dbReference type="OrthoDB" id="9814572at2"/>
<evidence type="ECO:0000256" key="5">
    <source>
        <dbReference type="ARBA" id="ARBA00022747"/>
    </source>
</evidence>
<dbReference type="Pfam" id="PF02384">
    <property type="entry name" value="N6_Mtase"/>
    <property type="match status" value="1"/>
</dbReference>
<keyword evidence="2" id="KW-0489">Methyltransferase</keyword>
<evidence type="ECO:0000256" key="2">
    <source>
        <dbReference type="ARBA" id="ARBA00022603"/>
    </source>
</evidence>
<keyword evidence="5" id="KW-0680">Restriction system</keyword>
<dbReference type="GO" id="GO:0009007">
    <property type="term" value="F:site-specific DNA-methyltransferase (adenine-specific) activity"/>
    <property type="evidence" value="ECO:0007669"/>
    <property type="project" value="UniProtKB-EC"/>
</dbReference>
<evidence type="ECO:0000313" key="8">
    <source>
        <dbReference type="EMBL" id="KRK70199.1"/>
    </source>
</evidence>
<evidence type="ECO:0000256" key="6">
    <source>
        <dbReference type="ARBA" id="ARBA00047942"/>
    </source>
</evidence>
<organism evidence="8 9">
    <name type="scientific">Lacticaseibacillus nasuensis JCM 17158</name>
    <dbReference type="NCBI Taxonomy" id="1291734"/>
    <lineage>
        <taxon>Bacteria</taxon>
        <taxon>Bacillati</taxon>
        <taxon>Bacillota</taxon>
        <taxon>Bacilli</taxon>
        <taxon>Lactobacillales</taxon>
        <taxon>Lactobacillaceae</taxon>
        <taxon>Lacticaseibacillus</taxon>
    </lineage>
</organism>
<dbReference type="GO" id="GO:0032259">
    <property type="term" value="P:methylation"/>
    <property type="evidence" value="ECO:0007669"/>
    <property type="project" value="UniProtKB-KW"/>
</dbReference>
<dbReference type="GO" id="GO:0009307">
    <property type="term" value="P:DNA restriction-modification system"/>
    <property type="evidence" value="ECO:0007669"/>
    <property type="project" value="UniProtKB-KW"/>
</dbReference>
<sequence length="648" mass="72852">MVNEATATDQTVRKLVEAVSTNYSEQQSFNSDISLALSHASKQGGRGVGKPDFFFMSGNYPVIIEDKPAYDRAVYEENDEVVLKFPYIKTYAENGAIWYAKHIVEKSIYRECFAIGATGDAQYLQLQPYYVHLEKGNKIATVKKLSPIVDLSDFTKDRINEYYRVEVQGGKTVEQQHIDDLQVAVAKLHEDLRNYASLEGENKATVISALLLALSGDPTLLTNLTGSTGEDNRDGDKVFTAIGVELKSDHVRPKSPNSDWNNKISILLNKFSFIKTNVMLNRVNPTLGMTPLKYFATTLEERVLLHFKRNTDYDVLGNFYGEFVKYGGSDGNSLGIVLTPQHITSLMAELIDVQPDDYVLDPACGSASFLISSMHRMLNAVGDNLEKQTEIRQNHLYGVELQEKLFTVATTNMILRGDGKSNLLHGDMFSFSGEYFKTKKINKVLFNPPYSQAKNKQTQQLSELNFIYHALSMCNKNGKLAVIVPQSTMIGKTKYDQNIKIRLLKENTLDAVITLNPDTFYGIGVNPVIAIFTAGVPHNAEHLVTFVDFRDDGYSVHKHIGLVPDGSAKAKRNKLIQLLKGNLISFSNDFALKTTITADDEWLHSFYYFNETIPTDEDFNKTIQDYLAFKFDMTVHGRGDLFDKKEPE</sequence>
<dbReference type="GO" id="GO:0008170">
    <property type="term" value="F:N-methyltransferase activity"/>
    <property type="evidence" value="ECO:0007669"/>
    <property type="project" value="InterPro"/>
</dbReference>
<evidence type="ECO:0000313" key="9">
    <source>
        <dbReference type="Proteomes" id="UP000051804"/>
    </source>
</evidence>
<keyword evidence="9" id="KW-1185">Reference proteome</keyword>
<dbReference type="EMBL" id="AZDJ01000033">
    <property type="protein sequence ID" value="KRK70199.1"/>
    <property type="molecule type" value="Genomic_DNA"/>
</dbReference>
<dbReference type="PRINTS" id="PR00507">
    <property type="entry name" value="N12N6MTFRASE"/>
</dbReference>
<dbReference type="InterPro" id="IPR003356">
    <property type="entry name" value="DNA_methylase_A-5"/>
</dbReference>
<dbReference type="Gene3D" id="3.40.50.150">
    <property type="entry name" value="Vaccinia Virus protein VP39"/>
    <property type="match status" value="1"/>
</dbReference>
<comment type="caution">
    <text evidence="8">The sequence shown here is derived from an EMBL/GenBank/DDBJ whole genome shotgun (WGS) entry which is preliminary data.</text>
</comment>
<accession>A0A0R1JU16</accession>
<dbReference type="PROSITE" id="PS00092">
    <property type="entry name" value="N6_MTASE"/>
    <property type="match status" value="1"/>
</dbReference>
<dbReference type="SUPFAM" id="SSF53335">
    <property type="entry name" value="S-adenosyl-L-methionine-dependent methyltransferases"/>
    <property type="match status" value="1"/>
</dbReference>
<dbReference type="STRING" id="1291734.FD02_GL000655"/>
<dbReference type="InterPro" id="IPR051537">
    <property type="entry name" value="DNA_Adenine_Mtase"/>
</dbReference>
<comment type="catalytic activity">
    <reaction evidence="6">
        <text>a 2'-deoxyadenosine in DNA + S-adenosyl-L-methionine = an N(6)-methyl-2'-deoxyadenosine in DNA + S-adenosyl-L-homocysteine + H(+)</text>
        <dbReference type="Rhea" id="RHEA:15197"/>
        <dbReference type="Rhea" id="RHEA-COMP:12418"/>
        <dbReference type="Rhea" id="RHEA-COMP:12419"/>
        <dbReference type="ChEBI" id="CHEBI:15378"/>
        <dbReference type="ChEBI" id="CHEBI:57856"/>
        <dbReference type="ChEBI" id="CHEBI:59789"/>
        <dbReference type="ChEBI" id="CHEBI:90615"/>
        <dbReference type="ChEBI" id="CHEBI:90616"/>
        <dbReference type="EC" id="2.1.1.72"/>
    </reaction>
</comment>
<reference evidence="8 9" key="1">
    <citation type="journal article" date="2015" name="Genome Announc.">
        <title>Expanding the biotechnology potential of lactobacilli through comparative genomics of 213 strains and associated genera.</title>
        <authorList>
            <person name="Sun Z."/>
            <person name="Harris H.M."/>
            <person name="McCann A."/>
            <person name="Guo C."/>
            <person name="Argimon S."/>
            <person name="Zhang W."/>
            <person name="Yang X."/>
            <person name="Jeffery I.B."/>
            <person name="Cooney J.C."/>
            <person name="Kagawa T.F."/>
            <person name="Liu W."/>
            <person name="Song Y."/>
            <person name="Salvetti E."/>
            <person name="Wrobel A."/>
            <person name="Rasinkangas P."/>
            <person name="Parkhill J."/>
            <person name="Rea M.C."/>
            <person name="O'Sullivan O."/>
            <person name="Ritari J."/>
            <person name="Douillard F.P."/>
            <person name="Paul Ross R."/>
            <person name="Yang R."/>
            <person name="Briner A.E."/>
            <person name="Felis G.E."/>
            <person name="de Vos W.M."/>
            <person name="Barrangou R."/>
            <person name="Klaenhammer T.R."/>
            <person name="Caufield P.W."/>
            <person name="Cui Y."/>
            <person name="Zhang H."/>
            <person name="O'Toole P.W."/>
        </authorList>
    </citation>
    <scope>NUCLEOTIDE SEQUENCE [LARGE SCALE GENOMIC DNA]</scope>
    <source>
        <strain evidence="8 9">JCM 17158</strain>
    </source>
</reference>
<dbReference type="InterPro" id="IPR002052">
    <property type="entry name" value="DNA_methylase_N6_adenine_CS"/>
</dbReference>
<name>A0A0R1JU16_9LACO</name>
<dbReference type="PATRIC" id="fig|1291734.4.peg.673"/>
<evidence type="ECO:0000259" key="7">
    <source>
        <dbReference type="Pfam" id="PF02384"/>
    </source>
</evidence>
<keyword evidence="4" id="KW-0949">S-adenosyl-L-methionine</keyword>
<dbReference type="PANTHER" id="PTHR42933:SF1">
    <property type="entry name" value="SITE-SPECIFIC DNA-METHYLTRANSFERASE (ADENINE-SPECIFIC)"/>
    <property type="match status" value="1"/>
</dbReference>
<evidence type="ECO:0000256" key="3">
    <source>
        <dbReference type="ARBA" id="ARBA00022679"/>
    </source>
</evidence>
<dbReference type="RefSeq" id="WP_056952269.1">
    <property type="nucleotide sequence ID" value="NZ_AZDJ01000033.1"/>
</dbReference>
<protein>
    <recommendedName>
        <fullName evidence="1">site-specific DNA-methyltransferase (adenine-specific)</fullName>
        <ecNumber evidence="1">2.1.1.72</ecNumber>
    </recommendedName>
</protein>
<dbReference type="Proteomes" id="UP000051804">
    <property type="component" value="Unassembled WGS sequence"/>
</dbReference>
<dbReference type="InterPro" id="IPR029063">
    <property type="entry name" value="SAM-dependent_MTases_sf"/>
</dbReference>
<dbReference type="AlphaFoldDB" id="A0A0R1JU16"/>
<evidence type="ECO:0000256" key="1">
    <source>
        <dbReference type="ARBA" id="ARBA00011900"/>
    </source>
</evidence>
<gene>
    <name evidence="8" type="ORF">FD02_GL000655</name>
</gene>
<dbReference type="GO" id="GO:0003677">
    <property type="term" value="F:DNA binding"/>
    <property type="evidence" value="ECO:0007669"/>
    <property type="project" value="InterPro"/>
</dbReference>
<evidence type="ECO:0000256" key="4">
    <source>
        <dbReference type="ARBA" id="ARBA00022691"/>
    </source>
</evidence>